<feature type="non-terminal residue" evidence="1">
    <location>
        <position position="103"/>
    </location>
</feature>
<evidence type="ECO:0000313" key="2">
    <source>
        <dbReference type="Proteomes" id="UP001519460"/>
    </source>
</evidence>
<reference evidence="1 2" key="1">
    <citation type="journal article" date="2023" name="Sci. Data">
        <title>Genome assembly of the Korean intertidal mud-creeper Batillaria attramentaria.</title>
        <authorList>
            <person name="Patra A.K."/>
            <person name="Ho P.T."/>
            <person name="Jun S."/>
            <person name="Lee S.J."/>
            <person name="Kim Y."/>
            <person name="Won Y.J."/>
        </authorList>
    </citation>
    <scope>NUCLEOTIDE SEQUENCE [LARGE SCALE GENOMIC DNA]</scope>
    <source>
        <strain evidence="1">Wonlab-2016</strain>
    </source>
</reference>
<accession>A0ABD0JRB5</accession>
<organism evidence="1 2">
    <name type="scientific">Batillaria attramentaria</name>
    <dbReference type="NCBI Taxonomy" id="370345"/>
    <lineage>
        <taxon>Eukaryota</taxon>
        <taxon>Metazoa</taxon>
        <taxon>Spiralia</taxon>
        <taxon>Lophotrochozoa</taxon>
        <taxon>Mollusca</taxon>
        <taxon>Gastropoda</taxon>
        <taxon>Caenogastropoda</taxon>
        <taxon>Sorbeoconcha</taxon>
        <taxon>Cerithioidea</taxon>
        <taxon>Batillariidae</taxon>
        <taxon>Batillaria</taxon>
    </lineage>
</organism>
<proteinExistence type="predicted"/>
<keyword evidence="2" id="KW-1185">Reference proteome</keyword>
<gene>
    <name evidence="1" type="ORF">BaRGS_00031550</name>
</gene>
<evidence type="ECO:0000313" key="1">
    <source>
        <dbReference type="EMBL" id="KAK7477239.1"/>
    </source>
</evidence>
<comment type="caution">
    <text evidence="1">The sequence shown here is derived from an EMBL/GenBank/DDBJ whole genome shotgun (WGS) entry which is preliminary data.</text>
</comment>
<name>A0ABD0JRB5_9CAEN</name>
<protein>
    <submittedName>
        <fullName evidence="1">Uncharacterized protein</fullName>
    </submittedName>
</protein>
<dbReference type="Proteomes" id="UP001519460">
    <property type="component" value="Unassembled WGS sequence"/>
</dbReference>
<dbReference type="EMBL" id="JACVVK020000355">
    <property type="protein sequence ID" value="KAK7477239.1"/>
    <property type="molecule type" value="Genomic_DNA"/>
</dbReference>
<dbReference type="AlphaFoldDB" id="A0ABD0JRB5"/>
<sequence length="103" mass="11667">MADPVATNTRHTTLVCRPSGYQHAMVDPVATKIPRTTLVCRPSGYHHAMVDPVATNIQRLFEDQTKWLPTYNTCVLTKWLPSRSGRRCDYQHTTLLSLSGQQK</sequence>